<dbReference type="PROSITE" id="PS50893">
    <property type="entry name" value="ABC_TRANSPORTER_2"/>
    <property type="match status" value="1"/>
</dbReference>
<reference evidence="6" key="1">
    <citation type="submission" date="2018-11" db="EMBL/GenBank/DDBJ databases">
        <title>Complete genome sequence of Paenibacillus sp. ML311-T8.</title>
        <authorList>
            <person name="Nam Y.-D."/>
            <person name="Kang J."/>
            <person name="Chung W.-H."/>
            <person name="Park Y.S."/>
        </authorList>
    </citation>
    <scope>NUCLEOTIDE SEQUENCE [LARGE SCALE GENOMIC DNA]</scope>
    <source>
        <strain evidence="6">ML311-T8</strain>
    </source>
</reference>
<evidence type="ECO:0000259" key="4">
    <source>
        <dbReference type="PROSITE" id="PS50893"/>
    </source>
</evidence>
<dbReference type="SUPFAM" id="SSF52540">
    <property type="entry name" value="P-loop containing nucleoside triphosphate hydrolases"/>
    <property type="match status" value="1"/>
</dbReference>
<dbReference type="Pfam" id="PF00005">
    <property type="entry name" value="ABC_tran"/>
    <property type="match status" value="1"/>
</dbReference>
<evidence type="ECO:0000256" key="1">
    <source>
        <dbReference type="ARBA" id="ARBA00022448"/>
    </source>
</evidence>
<dbReference type="InterPro" id="IPR027417">
    <property type="entry name" value="P-loop_NTPase"/>
</dbReference>
<protein>
    <submittedName>
        <fullName evidence="5">ATP-binding cassette domain-containing protein</fullName>
    </submittedName>
</protein>
<dbReference type="AlphaFoldDB" id="A0A6B8RWU5"/>
<evidence type="ECO:0000256" key="2">
    <source>
        <dbReference type="ARBA" id="ARBA00022741"/>
    </source>
</evidence>
<feature type="domain" description="ABC transporter" evidence="4">
    <location>
        <begin position="10"/>
        <end position="243"/>
    </location>
</feature>
<dbReference type="Proteomes" id="UP000426246">
    <property type="component" value="Chromosome"/>
</dbReference>
<proteinExistence type="predicted"/>
<keyword evidence="3 5" id="KW-0067">ATP-binding</keyword>
<organism evidence="5 6">
    <name type="scientific">Paenibacillus psychroresistens</name>
    <dbReference type="NCBI Taxonomy" id="1778678"/>
    <lineage>
        <taxon>Bacteria</taxon>
        <taxon>Bacillati</taxon>
        <taxon>Bacillota</taxon>
        <taxon>Bacilli</taxon>
        <taxon>Bacillales</taxon>
        <taxon>Paenibacillaceae</taxon>
        <taxon>Paenibacillus</taxon>
    </lineage>
</organism>
<dbReference type="SMART" id="SM00382">
    <property type="entry name" value="AAA"/>
    <property type="match status" value="1"/>
</dbReference>
<evidence type="ECO:0000256" key="3">
    <source>
        <dbReference type="ARBA" id="ARBA00022840"/>
    </source>
</evidence>
<dbReference type="KEGG" id="ppsc:EHS13_32760"/>
<dbReference type="Gene3D" id="3.40.50.300">
    <property type="entry name" value="P-loop containing nucleotide triphosphate hydrolases"/>
    <property type="match status" value="1"/>
</dbReference>
<evidence type="ECO:0000313" key="6">
    <source>
        <dbReference type="Proteomes" id="UP000426246"/>
    </source>
</evidence>
<gene>
    <name evidence="5" type="ORF">EHS13_32760</name>
</gene>
<keyword evidence="6" id="KW-1185">Reference proteome</keyword>
<keyword evidence="2" id="KW-0547">Nucleotide-binding</keyword>
<dbReference type="EMBL" id="CP034235">
    <property type="protein sequence ID" value="QGR00348.1"/>
    <property type="molecule type" value="Genomic_DNA"/>
</dbReference>
<dbReference type="InterPro" id="IPR003439">
    <property type="entry name" value="ABC_transporter-like_ATP-bd"/>
</dbReference>
<sequence>MFERKEGMQSALKHLFVRKQTLVHAVQDISFSILNGEKVAFLGPNGSGKTTTLKMLSGLLHPTSGEVRVLRYVPYKREPSFLKQISMVMGNRQQLHLDIPIVDSFELHRRLYGMSAVEYRNILNEYIESFELSDLLTKTPRTLSLGQRMRCELALSLLHRPKVMFLDEPTLGLDLAVQSRVRECIREVNEKYGTVVLLTSHYMADVISLCQRIIFINSGSIIYDGPLNKLVDLLAPFKLVEVQMSSDLKGRLFLEHANKIVKQESRENTEIITFRVHRDETSIFVSEVLSYPDVFDFSVSDPPIEYVIDQLVGRGNLEVASK</sequence>
<dbReference type="GO" id="GO:0016887">
    <property type="term" value="F:ATP hydrolysis activity"/>
    <property type="evidence" value="ECO:0007669"/>
    <property type="project" value="InterPro"/>
</dbReference>
<dbReference type="InterPro" id="IPR050763">
    <property type="entry name" value="ABC_transporter_ATP-binding"/>
</dbReference>
<keyword evidence="1" id="KW-0813">Transport</keyword>
<dbReference type="PANTHER" id="PTHR42711">
    <property type="entry name" value="ABC TRANSPORTER ATP-BINDING PROTEIN"/>
    <property type="match status" value="1"/>
</dbReference>
<evidence type="ECO:0000313" key="5">
    <source>
        <dbReference type="EMBL" id="QGR00348.1"/>
    </source>
</evidence>
<accession>A0A6B8RWU5</accession>
<name>A0A6B8RWU5_9BACL</name>
<dbReference type="GO" id="GO:0005524">
    <property type="term" value="F:ATP binding"/>
    <property type="evidence" value="ECO:0007669"/>
    <property type="project" value="UniProtKB-KW"/>
</dbReference>
<dbReference type="PANTHER" id="PTHR42711:SF4">
    <property type="entry name" value="ABC TRANSPORTER RELATED"/>
    <property type="match status" value="1"/>
</dbReference>
<dbReference type="OrthoDB" id="9804819at2"/>
<dbReference type="InterPro" id="IPR003593">
    <property type="entry name" value="AAA+_ATPase"/>
</dbReference>